<dbReference type="EMBL" id="VDEP01000372">
    <property type="protein sequence ID" value="KAA1095252.1"/>
    <property type="molecule type" value="Genomic_DNA"/>
</dbReference>
<dbReference type="OrthoDB" id="10496600at2759"/>
<name>A0A5B0PF10_PUCGR</name>
<gene>
    <name evidence="3" type="ORF">PGT21_013396</name>
    <name evidence="2" type="ORF">PGTUg99_000551</name>
</gene>
<comment type="caution">
    <text evidence="3">The sequence shown here is derived from an EMBL/GenBank/DDBJ whole genome shotgun (WGS) entry which is preliminary data.</text>
</comment>
<feature type="compositionally biased region" description="Low complexity" evidence="1">
    <location>
        <begin position="50"/>
        <end position="60"/>
    </location>
</feature>
<evidence type="ECO:0000313" key="5">
    <source>
        <dbReference type="Proteomes" id="UP000325313"/>
    </source>
</evidence>
<dbReference type="AlphaFoldDB" id="A0A5B0PF10"/>
<keyword evidence="4" id="KW-1185">Reference proteome</keyword>
<evidence type="ECO:0000313" key="2">
    <source>
        <dbReference type="EMBL" id="KAA1095252.1"/>
    </source>
</evidence>
<evidence type="ECO:0000313" key="3">
    <source>
        <dbReference type="EMBL" id="KAA1099586.1"/>
    </source>
</evidence>
<dbReference type="Proteomes" id="UP000325313">
    <property type="component" value="Unassembled WGS sequence"/>
</dbReference>
<feature type="region of interest" description="Disordered" evidence="1">
    <location>
        <begin position="29"/>
        <end position="60"/>
    </location>
</feature>
<organism evidence="3 4">
    <name type="scientific">Puccinia graminis f. sp. tritici</name>
    <dbReference type="NCBI Taxonomy" id="56615"/>
    <lineage>
        <taxon>Eukaryota</taxon>
        <taxon>Fungi</taxon>
        <taxon>Dikarya</taxon>
        <taxon>Basidiomycota</taxon>
        <taxon>Pucciniomycotina</taxon>
        <taxon>Pucciniomycetes</taxon>
        <taxon>Pucciniales</taxon>
        <taxon>Pucciniaceae</taxon>
        <taxon>Puccinia</taxon>
    </lineage>
</organism>
<proteinExistence type="predicted"/>
<protein>
    <submittedName>
        <fullName evidence="3">Uncharacterized protein</fullName>
    </submittedName>
</protein>
<sequence length="129" mass="14662">MLLIMNRWQGVLKNIEDLDWLKRTLDPHLGYGTRSHPKPNQLIHSSDQESACPSSSATAAPISVTSPTDCYSTLPHTSQILRKSQSMSSLNDLQPQQFHELMKTVCRSPDFRQSIESVKRHKPQHVNRS</sequence>
<dbReference type="EMBL" id="VSWC01000054">
    <property type="protein sequence ID" value="KAA1099586.1"/>
    <property type="molecule type" value="Genomic_DNA"/>
</dbReference>
<dbReference type="Proteomes" id="UP000324748">
    <property type="component" value="Unassembled WGS sequence"/>
</dbReference>
<accession>A0A5B0PF10</accession>
<evidence type="ECO:0000256" key="1">
    <source>
        <dbReference type="SAM" id="MobiDB-lite"/>
    </source>
</evidence>
<reference evidence="4 5" key="1">
    <citation type="submission" date="2019-05" db="EMBL/GenBank/DDBJ databases">
        <title>Emergence of the Ug99 lineage of the wheat stem rust pathogen through somatic hybridization.</title>
        <authorList>
            <person name="Li F."/>
            <person name="Upadhyaya N.M."/>
            <person name="Sperschneider J."/>
            <person name="Matny O."/>
            <person name="Nguyen-Phuc H."/>
            <person name="Mago R."/>
            <person name="Raley C."/>
            <person name="Miller M.E."/>
            <person name="Silverstein K.A.T."/>
            <person name="Henningsen E."/>
            <person name="Hirsch C.D."/>
            <person name="Visser B."/>
            <person name="Pretorius Z.A."/>
            <person name="Steffenson B.J."/>
            <person name="Schwessinger B."/>
            <person name="Dodds P.N."/>
            <person name="Figueroa M."/>
        </authorList>
    </citation>
    <scope>NUCLEOTIDE SEQUENCE [LARGE SCALE GENOMIC DNA]</scope>
    <source>
        <strain evidence="3">21-0</strain>
        <strain evidence="2 5">Ug99</strain>
    </source>
</reference>
<evidence type="ECO:0000313" key="4">
    <source>
        <dbReference type="Proteomes" id="UP000324748"/>
    </source>
</evidence>